<dbReference type="EMBL" id="MW122882">
    <property type="protein sequence ID" value="QOV09074.1"/>
    <property type="molecule type" value="Genomic_DNA"/>
</dbReference>
<reference evidence="2" key="1">
    <citation type="submission" date="2020-10" db="EMBL/GenBank/DDBJ databases">
        <title>Diverse heliorhodopsins detected via functional metagenomics in peat lake Actinobacteria, Chloroflexi and Archaea.</title>
        <authorList>
            <person name="Chazan A."/>
            <person name="Rozenberg A."/>
            <person name="Tahan R."/>
            <person name="Mannen K."/>
            <person name="Nagata T."/>
            <person name="Yaish S."/>
            <person name="Larom S."/>
            <person name="Kandori H."/>
            <person name="Inoue K."/>
            <person name="Beja O."/>
            <person name="Pushkarev A."/>
        </authorList>
    </citation>
    <scope>NUCLEOTIDE SEQUENCE</scope>
</reference>
<evidence type="ECO:0000256" key="1">
    <source>
        <dbReference type="SAM" id="Phobius"/>
    </source>
</evidence>
<keyword evidence="1" id="KW-1133">Transmembrane helix</keyword>
<keyword evidence="1" id="KW-0472">Membrane</keyword>
<organism evidence="2">
    <name type="scientific">uncultured Dehalococcoidia bacterium</name>
    <dbReference type="NCBI Taxonomy" id="498747"/>
    <lineage>
        <taxon>Bacteria</taxon>
        <taxon>Bacillati</taxon>
        <taxon>Chloroflexota</taxon>
        <taxon>Dehalococcoidia</taxon>
        <taxon>environmental samples</taxon>
    </lineage>
</organism>
<proteinExistence type="predicted"/>
<feature type="transmembrane region" description="Helical" evidence="1">
    <location>
        <begin position="151"/>
        <end position="175"/>
    </location>
</feature>
<feature type="transmembrane region" description="Helical" evidence="1">
    <location>
        <begin position="7"/>
        <end position="28"/>
    </location>
</feature>
<dbReference type="AlphaFoldDB" id="A0A871YCB2"/>
<evidence type="ECO:0000313" key="2">
    <source>
        <dbReference type="EMBL" id="QOV09074.1"/>
    </source>
</evidence>
<sequence>MTGPQILLLVLNVLGGAAVIGSYAQGIISHPGSLNTLWGNISGGVRSLYFVSMILSALSYFAFIYFILFRVNPADVKIGGSMGYETFFLIFASILLFSSLWMPFTYSYVDAPNAGTWVFIRVVLIVVGLSSCALVWALLSLADKTPALPYWLAVVGAGYFAFHTLILDGLFWPALYK</sequence>
<feature type="transmembrane region" description="Helical" evidence="1">
    <location>
        <begin position="48"/>
        <end position="71"/>
    </location>
</feature>
<feature type="transmembrane region" description="Helical" evidence="1">
    <location>
        <begin position="116"/>
        <end position="139"/>
    </location>
</feature>
<accession>A0A871YCB2</accession>
<feature type="transmembrane region" description="Helical" evidence="1">
    <location>
        <begin position="83"/>
        <end position="104"/>
    </location>
</feature>
<name>A0A871YCB2_9CHLR</name>
<gene>
    <name evidence="2" type="ORF">HULAa30F3_00028</name>
</gene>
<keyword evidence="1" id="KW-0812">Transmembrane</keyword>
<protein>
    <submittedName>
        <fullName evidence="2">Uncharacterized protein</fullName>
    </submittedName>
</protein>